<organism evidence="2">
    <name type="scientific">Nonomuraea gerenzanensis</name>
    <dbReference type="NCBI Taxonomy" id="93944"/>
    <lineage>
        <taxon>Bacteria</taxon>
        <taxon>Bacillati</taxon>
        <taxon>Actinomycetota</taxon>
        <taxon>Actinomycetes</taxon>
        <taxon>Streptosporangiales</taxon>
        <taxon>Streptosporangiaceae</taxon>
        <taxon>Nonomuraea</taxon>
    </lineage>
</organism>
<sequence length="113" mass="13230">MFLPLGMGVASASAGFPAVQAGGPPSEPVRHVTKYVPREKPVLHNPRYHMPRIDIIVHNNNRSRNERHHEHRRHEPVKHEPVKEEPVKEEPIKEEPIKDDHNNNDKWWWPNLD</sequence>
<gene>
    <name evidence="2" type="ORF">BN4615_P2126</name>
</gene>
<accession>A0A1M4E1C4</accession>
<feature type="region of interest" description="Disordered" evidence="1">
    <location>
        <begin position="58"/>
        <end position="113"/>
    </location>
</feature>
<feature type="compositionally biased region" description="Basic and acidic residues" evidence="1">
    <location>
        <begin position="77"/>
        <end position="104"/>
    </location>
</feature>
<dbReference type="AlphaFoldDB" id="A0A1M4E1C4"/>
<protein>
    <submittedName>
        <fullName evidence="2">Uncharacterized protein</fullName>
    </submittedName>
</protein>
<name>A0A1M4E1C4_9ACTN</name>
<evidence type="ECO:0000256" key="1">
    <source>
        <dbReference type="SAM" id="MobiDB-lite"/>
    </source>
</evidence>
<evidence type="ECO:0000313" key="2">
    <source>
        <dbReference type="EMBL" id="SBO92612.1"/>
    </source>
</evidence>
<dbReference type="EMBL" id="LT559118">
    <property type="protein sequence ID" value="SBO92612.1"/>
    <property type="molecule type" value="Genomic_DNA"/>
</dbReference>
<feature type="region of interest" description="Disordered" evidence="1">
    <location>
        <begin position="19"/>
        <end position="44"/>
    </location>
</feature>
<reference evidence="2" key="1">
    <citation type="submission" date="2016-04" db="EMBL/GenBank/DDBJ databases">
        <authorList>
            <person name="Evans L.H."/>
            <person name="Alamgir A."/>
            <person name="Owens N."/>
            <person name="Weber N.D."/>
            <person name="Virtaneva K."/>
            <person name="Barbian K."/>
            <person name="Babar A."/>
            <person name="Rosenke K."/>
        </authorList>
    </citation>
    <scope>NUCLEOTIDE SEQUENCE</scope>
    <source>
        <strain evidence="2">Nono1</strain>
    </source>
</reference>
<proteinExistence type="predicted"/>